<dbReference type="AlphaFoldDB" id="A0A0D9WVC4"/>
<feature type="transmembrane region" description="Helical" evidence="1">
    <location>
        <begin position="6"/>
        <end position="28"/>
    </location>
</feature>
<keyword evidence="1" id="KW-0812">Transmembrane</keyword>
<name>A0A0D9WVC4_9ORYZ</name>
<accession>A0A0D9WVC4</accession>
<evidence type="ECO:0000256" key="1">
    <source>
        <dbReference type="SAM" id="Phobius"/>
    </source>
</evidence>
<evidence type="ECO:0000313" key="2">
    <source>
        <dbReference type="EnsemblPlants" id="LPERR07G02330.1"/>
    </source>
</evidence>
<proteinExistence type="predicted"/>
<keyword evidence="1" id="KW-0472">Membrane</keyword>
<reference evidence="3" key="2">
    <citation type="submission" date="2013-12" db="EMBL/GenBank/DDBJ databases">
        <authorList>
            <person name="Yu Y."/>
            <person name="Lee S."/>
            <person name="de Baynast K."/>
            <person name="Wissotski M."/>
            <person name="Liu L."/>
            <person name="Talag J."/>
            <person name="Goicoechea J."/>
            <person name="Angelova A."/>
            <person name="Jetty R."/>
            <person name="Kudrna D."/>
            <person name="Golser W."/>
            <person name="Rivera L."/>
            <person name="Zhang J."/>
            <person name="Wing R."/>
        </authorList>
    </citation>
    <scope>NUCLEOTIDE SEQUENCE</scope>
</reference>
<dbReference type="Proteomes" id="UP000032180">
    <property type="component" value="Chromosome 7"/>
</dbReference>
<reference evidence="2" key="3">
    <citation type="submission" date="2015-04" db="UniProtKB">
        <authorList>
            <consortium name="EnsemblPlants"/>
        </authorList>
    </citation>
    <scope>IDENTIFICATION</scope>
</reference>
<keyword evidence="3" id="KW-1185">Reference proteome</keyword>
<protein>
    <submittedName>
        <fullName evidence="2">Uncharacterized protein</fullName>
    </submittedName>
</protein>
<dbReference type="EnsemblPlants" id="LPERR07G02330.1">
    <property type="protein sequence ID" value="LPERR07G02330.1"/>
    <property type="gene ID" value="LPERR07G02330"/>
</dbReference>
<dbReference type="Gramene" id="LPERR07G02330.1">
    <property type="protein sequence ID" value="LPERR07G02330.1"/>
    <property type="gene ID" value="LPERR07G02330"/>
</dbReference>
<dbReference type="HOGENOM" id="CLU_2515929_0_0_1"/>
<sequence>MSYIKSLDAFVAAVENFYSFSGVLLLLVPKYYQCISSKGKNLCSRTLVIRTGLYAEEHFESKHVVSYGDGDQTSVEGDEYITRML</sequence>
<evidence type="ECO:0000313" key="3">
    <source>
        <dbReference type="Proteomes" id="UP000032180"/>
    </source>
</evidence>
<reference evidence="2 3" key="1">
    <citation type="submission" date="2012-08" db="EMBL/GenBank/DDBJ databases">
        <title>Oryza genome evolution.</title>
        <authorList>
            <person name="Wing R.A."/>
        </authorList>
    </citation>
    <scope>NUCLEOTIDE SEQUENCE</scope>
</reference>
<keyword evidence="1" id="KW-1133">Transmembrane helix</keyword>
<organism evidence="2 3">
    <name type="scientific">Leersia perrieri</name>
    <dbReference type="NCBI Taxonomy" id="77586"/>
    <lineage>
        <taxon>Eukaryota</taxon>
        <taxon>Viridiplantae</taxon>
        <taxon>Streptophyta</taxon>
        <taxon>Embryophyta</taxon>
        <taxon>Tracheophyta</taxon>
        <taxon>Spermatophyta</taxon>
        <taxon>Magnoliopsida</taxon>
        <taxon>Liliopsida</taxon>
        <taxon>Poales</taxon>
        <taxon>Poaceae</taxon>
        <taxon>BOP clade</taxon>
        <taxon>Oryzoideae</taxon>
        <taxon>Oryzeae</taxon>
        <taxon>Oryzinae</taxon>
        <taxon>Leersia</taxon>
    </lineage>
</organism>